<keyword evidence="5" id="KW-0547">Nucleotide-binding</keyword>
<dbReference type="CDD" id="cd18793">
    <property type="entry name" value="SF2_C_SNF"/>
    <property type="match status" value="1"/>
</dbReference>
<keyword evidence="6" id="KW-1185">Reference proteome</keyword>
<dbReference type="SMART" id="SM00490">
    <property type="entry name" value="HELICc"/>
    <property type="match status" value="1"/>
</dbReference>
<reference evidence="5 6" key="1">
    <citation type="submission" date="2020-04" db="EMBL/GenBank/DDBJ databases">
        <authorList>
            <person name="Klaysubun C."/>
            <person name="Duangmal K."/>
            <person name="Lipun K."/>
        </authorList>
    </citation>
    <scope>NUCLEOTIDE SEQUENCE [LARGE SCALE GENOMIC DNA]</scope>
    <source>
        <strain evidence="5 6">JCM 11839</strain>
    </source>
</reference>
<organism evidence="5 6">
    <name type="scientific">Pseudonocardia xinjiangensis</name>
    <dbReference type="NCBI Taxonomy" id="75289"/>
    <lineage>
        <taxon>Bacteria</taxon>
        <taxon>Bacillati</taxon>
        <taxon>Actinomycetota</taxon>
        <taxon>Actinomycetes</taxon>
        <taxon>Pseudonocardiales</taxon>
        <taxon>Pseudonocardiaceae</taxon>
        <taxon>Pseudonocardia</taxon>
    </lineage>
</organism>
<comment type="caution">
    <text evidence="5">The sequence shown here is derived from an EMBL/GenBank/DDBJ whole genome shotgun (WGS) entry which is preliminary data.</text>
</comment>
<dbReference type="InterPro" id="IPR001650">
    <property type="entry name" value="Helicase_C-like"/>
</dbReference>
<feature type="region of interest" description="Disordered" evidence="2">
    <location>
        <begin position="64"/>
        <end position="86"/>
    </location>
</feature>
<dbReference type="InterPro" id="IPR014001">
    <property type="entry name" value="Helicase_ATP-bd"/>
</dbReference>
<feature type="domain" description="Helicase C-terminal" evidence="4">
    <location>
        <begin position="865"/>
        <end position="1021"/>
    </location>
</feature>
<sequence length="1046" mass="113030">MLAVHALWSPGRGVLLWAEDGARPTTSSSRSLRSARPHPFAAPSSALTALHPGKPATVTLLLPSRPGGPLASPELVRSGGRGTPPRGGPVLRAWSVPALAIDVAELDDPADEVRYGASVTHLRAVAELAADLAARGRVLPTLVRQGPHAFARWRPLVQGLDAVTFDALVAALPPVGRAEAVGSARGQQAGADPHALVSDALHALTDAAVRDRLARAPEPLTVLPPRLGRAPRELPAAESWLAALLTPDGRVGGDRALSATELAALAGAVAEWDEFGATAGGEGRACFRLTEISTLHDPADPAPDALDQTGDGTRWVLDFLLQSTADPSLLVPAEQVWSSGADRLIAQPQELLLAELGRASLVLPALATALRQARPSGLDLDVEGAHHFLTAGAALLVEAGFGVQLPAGWDGSRRVGLALSARSTPADRVLTRSGLGREELADFRWSIAVGDDELSEEEITELVATKAPLVRLRGRWVSVDAERLRAGLEFLRRARRRRADGAPTAAEVLALAQRHPDDWESDADHGAPLPVTAIHADGWIGALLAGEVERTITPVEPPAGFRAQLRPYQQRGVSWLAFLSTLGLGACLADDMGLGKTVQLLALEALERAQQERGPTLLVCPMSLVGTWQREAARFAPDLRVLAHHGPGRRHGAELEAQIHEADLVVTTYATATRDGDELAALAWRRLVLDEAQAVKNSRASHARAVRRFDAEHRVALTGTPVENRLAELWSIMDVLNPGLLGSAEKFRARYAIPVERHGDTEAAALLRRVTRPYLLRRLKTDPRIIDDLPDKIEVTQHYRLTREQASLYRTVVDDMMEKIADSRGIERRGNVLAAMAKLKQVCNHPAQLLHDGSPVGRRSGKIIRLEEILAEILDEGDRVLCFTQFTEFGHMLVPHLAARFDTDVAFLHGGTPKKRRDEMVMRFQAGEGPPVMLLSLKAGGTGLTLTAANHVVHLDRWWNPAVENQATDRAFRIGQRRNVQVRKFVCPGTVEERIDDMITKKKALSEMVVGDGEGWLTELSTDSLRELFTLGSEALEETVEDTDDA</sequence>
<feature type="region of interest" description="Disordered" evidence="2">
    <location>
        <begin position="21"/>
        <end position="48"/>
    </location>
</feature>
<keyword evidence="1" id="KW-0378">Hydrolase</keyword>
<evidence type="ECO:0000259" key="4">
    <source>
        <dbReference type="PROSITE" id="PS51194"/>
    </source>
</evidence>
<accession>A0ABX1RH38</accession>
<dbReference type="EMBL" id="JAAXKY010000076">
    <property type="protein sequence ID" value="NMH79711.1"/>
    <property type="molecule type" value="Genomic_DNA"/>
</dbReference>
<feature type="compositionally biased region" description="Low complexity" evidence="2">
    <location>
        <begin position="23"/>
        <end position="34"/>
    </location>
</feature>
<keyword evidence="5" id="KW-0347">Helicase</keyword>
<evidence type="ECO:0000259" key="3">
    <source>
        <dbReference type="PROSITE" id="PS51192"/>
    </source>
</evidence>
<dbReference type="InterPro" id="IPR022138">
    <property type="entry name" value="DUF3670"/>
</dbReference>
<evidence type="ECO:0000256" key="2">
    <source>
        <dbReference type="SAM" id="MobiDB-lite"/>
    </source>
</evidence>
<dbReference type="CDD" id="cd18012">
    <property type="entry name" value="DEXQc_arch_SWI2_SNF2"/>
    <property type="match status" value="1"/>
</dbReference>
<dbReference type="InterPro" id="IPR027417">
    <property type="entry name" value="P-loop_NTPase"/>
</dbReference>
<feature type="domain" description="Helicase ATP-binding" evidence="3">
    <location>
        <begin position="577"/>
        <end position="739"/>
    </location>
</feature>
<dbReference type="Gene3D" id="3.40.50.10810">
    <property type="entry name" value="Tandem AAA-ATPase domain"/>
    <property type="match status" value="1"/>
</dbReference>
<dbReference type="Proteomes" id="UP001296706">
    <property type="component" value="Unassembled WGS sequence"/>
</dbReference>
<dbReference type="Gene3D" id="3.40.50.300">
    <property type="entry name" value="P-loop containing nucleotide triphosphate hydrolases"/>
    <property type="match status" value="1"/>
</dbReference>
<dbReference type="PROSITE" id="PS51192">
    <property type="entry name" value="HELICASE_ATP_BIND_1"/>
    <property type="match status" value="1"/>
</dbReference>
<dbReference type="GO" id="GO:0004386">
    <property type="term" value="F:helicase activity"/>
    <property type="evidence" value="ECO:0007669"/>
    <property type="project" value="UniProtKB-KW"/>
</dbReference>
<gene>
    <name evidence="5" type="ORF">HF577_21780</name>
</gene>
<proteinExistence type="predicted"/>
<dbReference type="SUPFAM" id="SSF52540">
    <property type="entry name" value="P-loop containing nucleoside triphosphate hydrolases"/>
    <property type="match status" value="2"/>
</dbReference>
<evidence type="ECO:0000313" key="5">
    <source>
        <dbReference type="EMBL" id="NMH79711.1"/>
    </source>
</evidence>
<evidence type="ECO:0000256" key="1">
    <source>
        <dbReference type="ARBA" id="ARBA00022801"/>
    </source>
</evidence>
<keyword evidence="5" id="KW-0067">ATP-binding</keyword>
<dbReference type="RefSeq" id="WP_169397777.1">
    <property type="nucleotide sequence ID" value="NZ_BAAAJH010000019.1"/>
</dbReference>
<dbReference type="InterPro" id="IPR000330">
    <property type="entry name" value="SNF2_N"/>
</dbReference>
<dbReference type="PROSITE" id="PS51194">
    <property type="entry name" value="HELICASE_CTER"/>
    <property type="match status" value="1"/>
</dbReference>
<dbReference type="SMART" id="SM00487">
    <property type="entry name" value="DEXDc"/>
    <property type="match status" value="1"/>
</dbReference>
<dbReference type="Pfam" id="PF12419">
    <property type="entry name" value="DUF3670"/>
    <property type="match status" value="1"/>
</dbReference>
<dbReference type="InterPro" id="IPR038718">
    <property type="entry name" value="SNF2-like_sf"/>
</dbReference>
<protein>
    <submittedName>
        <fullName evidence="5">DEAD/DEAH box helicase</fullName>
    </submittedName>
</protein>
<evidence type="ECO:0000313" key="6">
    <source>
        <dbReference type="Proteomes" id="UP001296706"/>
    </source>
</evidence>
<dbReference type="Pfam" id="PF00176">
    <property type="entry name" value="SNF2-rel_dom"/>
    <property type="match status" value="1"/>
</dbReference>
<dbReference type="InterPro" id="IPR049730">
    <property type="entry name" value="SNF2/RAD54-like_C"/>
</dbReference>
<dbReference type="Pfam" id="PF00271">
    <property type="entry name" value="Helicase_C"/>
    <property type="match status" value="1"/>
</dbReference>
<dbReference type="PANTHER" id="PTHR10799">
    <property type="entry name" value="SNF2/RAD54 HELICASE FAMILY"/>
    <property type="match status" value="1"/>
</dbReference>
<name>A0ABX1RH38_9PSEU</name>